<dbReference type="PANTHER" id="PTHR43591">
    <property type="entry name" value="METHYLTRANSFERASE"/>
    <property type="match status" value="1"/>
</dbReference>
<reference evidence="2 4" key="1">
    <citation type="submission" date="2021-03" db="EMBL/GenBank/DDBJ databases">
        <title>Sequencing the genomes of 1000 actinobacteria strains.</title>
        <authorList>
            <person name="Klenk H.-P."/>
        </authorList>
    </citation>
    <scope>NUCLEOTIDE SEQUENCE [LARGE SCALE GENOMIC DNA]</scope>
    <source>
        <strain evidence="2 4">DSM 18824</strain>
    </source>
</reference>
<evidence type="ECO:0000313" key="3">
    <source>
        <dbReference type="EMBL" id="MBP2353278.1"/>
    </source>
</evidence>
<keyword evidence="2" id="KW-0830">Ubiquinone</keyword>
<dbReference type="EMBL" id="JAGINT010000002">
    <property type="protein sequence ID" value="MBP2353278.1"/>
    <property type="molecule type" value="Genomic_DNA"/>
</dbReference>
<keyword evidence="4" id="KW-1185">Reference proteome</keyword>
<dbReference type="Pfam" id="PF08241">
    <property type="entry name" value="Methyltransf_11"/>
    <property type="match status" value="1"/>
</dbReference>
<evidence type="ECO:0000259" key="1">
    <source>
        <dbReference type="Pfam" id="PF08241"/>
    </source>
</evidence>
<dbReference type="InterPro" id="IPR013216">
    <property type="entry name" value="Methyltransf_11"/>
</dbReference>
<gene>
    <name evidence="2" type="ORF">JOF29_004341</name>
    <name evidence="3" type="ORF">JOF29_004388</name>
</gene>
<sequence length="207" mass="21919">MAAAVGRYLSGQAARPSGAVGRLMGRNWVRETAAVNDTAIELLRLVPGERICEIGFGPGRTLERLAAGGAEVVGVDVSPTMVDTASRRNAKSIAAGHMRLHQGDGITLPVADDGLHAVIAVHTIYFWPEPITTLADISRALRSGGLLVLAFRAGEHPLPARFDSSVYNVPTTAEATAWLHTAGFCDIRVDHRPDIAPTIVWVSAATP</sequence>
<dbReference type="Gene3D" id="3.40.50.150">
    <property type="entry name" value="Vaccinia Virus protein VP39"/>
    <property type="match status" value="1"/>
</dbReference>
<dbReference type="EMBL" id="JAGINT010000001">
    <property type="protein sequence ID" value="MBP2353258.1"/>
    <property type="molecule type" value="Genomic_DNA"/>
</dbReference>
<organism evidence="2 4">
    <name type="scientific">Kribbella aluminosa</name>
    <dbReference type="NCBI Taxonomy" id="416017"/>
    <lineage>
        <taxon>Bacteria</taxon>
        <taxon>Bacillati</taxon>
        <taxon>Actinomycetota</taxon>
        <taxon>Actinomycetes</taxon>
        <taxon>Propionibacteriales</taxon>
        <taxon>Kribbellaceae</taxon>
        <taxon>Kribbella</taxon>
    </lineage>
</organism>
<dbReference type="SUPFAM" id="SSF53335">
    <property type="entry name" value="S-adenosyl-L-methionine-dependent methyltransferases"/>
    <property type="match status" value="1"/>
</dbReference>
<evidence type="ECO:0000313" key="4">
    <source>
        <dbReference type="Proteomes" id="UP000755585"/>
    </source>
</evidence>
<dbReference type="InterPro" id="IPR029063">
    <property type="entry name" value="SAM-dependent_MTases_sf"/>
</dbReference>
<dbReference type="RefSeq" id="WP_307863531.1">
    <property type="nucleotide sequence ID" value="NZ_JAGINT010000001.1"/>
</dbReference>
<evidence type="ECO:0000313" key="2">
    <source>
        <dbReference type="EMBL" id="MBP2353258.1"/>
    </source>
</evidence>
<dbReference type="CDD" id="cd02440">
    <property type="entry name" value="AdoMet_MTases"/>
    <property type="match status" value="1"/>
</dbReference>
<accession>A0ABS4UNN9</accession>
<name>A0ABS4UNN9_9ACTN</name>
<protein>
    <submittedName>
        <fullName evidence="2">Ubiquinone/menaquinone biosynthesis C-methylase UbiE</fullName>
    </submittedName>
</protein>
<feature type="domain" description="Methyltransferase type 11" evidence="1">
    <location>
        <begin position="53"/>
        <end position="149"/>
    </location>
</feature>
<proteinExistence type="predicted"/>
<dbReference type="Proteomes" id="UP000755585">
    <property type="component" value="Unassembled WGS sequence"/>
</dbReference>
<comment type="caution">
    <text evidence="2">The sequence shown here is derived from an EMBL/GenBank/DDBJ whole genome shotgun (WGS) entry which is preliminary data.</text>
</comment>